<gene>
    <name evidence="1" type="ORF">Tco_0890866</name>
</gene>
<protein>
    <recommendedName>
        <fullName evidence="3">Reverse transcriptase domain-containing protein</fullName>
    </recommendedName>
</protein>
<reference evidence="1" key="2">
    <citation type="submission" date="2022-01" db="EMBL/GenBank/DDBJ databases">
        <authorList>
            <person name="Yamashiro T."/>
            <person name="Shiraishi A."/>
            <person name="Satake H."/>
            <person name="Nakayama K."/>
        </authorList>
    </citation>
    <scope>NUCLEOTIDE SEQUENCE</scope>
</reference>
<proteinExistence type="predicted"/>
<reference evidence="1" key="1">
    <citation type="journal article" date="2022" name="Int. J. Mol. Sci.">
        <title>Draft Genome of Tanacetum Coccineum: Genomic Comparison of Closely Related Tanacetum-Family Plants.</title>
        <authorList>
            <person name="Yamashiro T."/>
            <person name="Shiraishi A."/>
            <person name="Nakayama K."/>
            <person name="Satake H."/>
        </authorList>
    </citation>
    <scope>NUCLEOTIDE SEQUENCE</scope>
</reference>
<dbReference type="Proteomes" id="UP001151760">
    <property type="component" value="Unassembled WGS sequence"/>
</dbReference>
<evidence type="ECO:0000313" key="2">
    <source>
        <dbReference type="Proteomes" id="UP001151760"/>
    </source>
</evidence>
<evidence type="ECO:0008006" key="3">
    <source>
        <dbReference type="Google" id="ProtNLM"/>
    </source>
</evidence>
<dbReference type="EMBL" id="BQNB010013846">
    <property type="protein sequence ID" value="GJT20929.1"/>
    <property type="molecule type" value="Genomic_DNA"/>
</dbReference>
<name>A0ABQ5C355_9ASTR</name>
<keyword evidence="2" id="KW-1185">Reference proteome</keyword>
<organism evidence="1 2">
    <name type="scientific">Tanacetum coccineum</name>
    <dbReference type="NCBI Taxonomy" id="301880"/>
    <lineage>
        <taxon>Eukaryota</taxon>
        <taxon>Viridiplantae</taxon>
        <taxon>Streptophyta</taxon>
        <taxon>Embryophyta</taxon>
        <taxon>Tracheophyta</taxon>
        <taxon>Spermatophyta</taxon>
        <taxon>Magnoliopsida</taxon>
        <taxon>eudicotyledons</taxon>
        <taxon>Gunneridae</taxon>
        <taxon>Pentapetalae</taxon>
        <taxon>asterids</taxon>
        <taxon>campanulids</taxon>
        <taxon>Asterales</taxon>
        <taxon>Asteraceae</taxon>
        <taxon>Asteroideae</taxon>
        <taxon>Anthemideae</taxon>
        <taxon>Anthemidinae</taxon>
        <taxon>Tanacetum</taxon>
    </lineage>
</organism>
<accession>A0ABQ5C355</accession>
<evidence type="ECO:0000313" key="1">
    <source>
        <dbReference type="EMBL" id="GJT20929.1"/>
    </source>
</evidence>
<comment type="caution">
    <text evidence="1">The sequence shown here is derived from an EMBL/GenBank/DDBJ whole genome shotgun (WGS) entry which is preliminary data.</text>
</comment>
<sequence length="105" mass="12679">MRQRRWIKLFSDYECEIRYHPRKANVVVDALSEMSKVENVTAEMLRGMDQLIERKEDRVMNFIWVPLIDDVRTLIMDEAHALTYLVHPRMDKTYYDLRDMYGGHV</sequence>